<evidence type="ECO:0000313" key="4">
    <source>
        <dbReference type="EMBL" id="KAJ8986555.1"/>
    </source>
</evidence>
<feature type="domain" description="Beta-glucuronidase C-terminal" evidence="3">
    <location>
        <begin position="420"/>
        <end position="525"/>
    </location>
</feature>
<dbReference type="InterPro" id="IPR052974">
    <property type="entry name" value="GH79_Enzymes"/>
</dbReference>
<dbReference type="Pfam" id="PF16862">
    <property type="entry name" value="Glyco_hydro_79C"/>
    <property type="match status" value="1"/>
</dbReference>
<dbReference type="PANTHER" id="PTHR36183:SF2">
    <property type="entry name" value="BETA-GLUCURONIDASE C-TERMINAL DOMAIN-CONTAINING PROTEIN"/>
    <property type="match status" value="1"/>
</dbReference>
<evidence type="ECO:0000313" key="5">
    <source>
        <dbReference type="Proteomes" id="UP001161757"/>
    </source>
</evidence>
<evidence type="ECO:0000259" key="3">
    <source>
        <dbReference type="Pfam" id="PF16862"/>
    </source>
</evidence>
<evidence type="ECO:0000256" key="2">
    <source>
        <dbReference type="SAM" id="SignalP"/>
    </source>
</evidence>
<proteinExistence type="predicted"/>
<comment type="caution">
    <text evidence="4">The sequence shown here is derived from an EMBL/GenBank/DDBJ whole genome shotgun (WGS) entry which is preliminary data.</text>
</comment>
<dbReference type="PANTHER" id="PTHR36183">
    <property type="entry name" value="BETA-GLUCURONIDASE"/>
    <property type="match status" value="1"/>
</dbReference>
<dbReference type="AlphaFoldDB" id="A0AAN6EJZ2"/>
<dbReference type="InterPro" id="IPR031728">
    <property type="entry name" value="GlcAase_C"/>
</dbReference>
<dbReference type="SUPFAM" id="SSF51445">
    <property type="entry name" value="(Trans)glycosidases"/>
    <property type="match status" value="1"/>
</dbReference>
<protein>
    <recommendedName>
        <fullName evidence="3">Beta-glucuronidase C-terminal domain-containing protein</fullName>
    </recommendedName>
</protein>
<accession>A0AAN6EJZ2</accession>
<feature type="chain" id="PRO_5043044411" description="Beta-glucuronidase C-terminal domain-containing protein" evidence="2">
    <location>
        <begin position="22"/>
        <end position="614"/>
    </location>
</feature>
<dbReference type="Proteomes" id="UP001161757">
    <property type="component" value="Unassembled WGS sequence"/>
</dbReference>
<evidence type="ECO:0000256" key="1">
    <source>
        <dbReference type="SAM" id="MobiDB-lite"/>
    </source>
</evidence>
<dbReference type="Gene3D" id="3.20.20.80">
    <property type="entry name" value="Glycosidases"/>
    <property type="match status" value="1"/>
</dbReference>
<reference evidence="4" key="1">
    <citation type="submission" date="2023-01" db="EMBL/GenBank/DDBJ databases">
        <title>Exophiala dermititidis isolated from Cystic Fibrosis Patient.</title>
        <authorList>
            <person name="Kurbessoian T."/>
            <person name="Crocker A."/>
            <person name="Murante D."/>
            <person name="Hogan D.A."/>
            <person name="Stajich J.E."/>
        </authorList>
    </citation>
    <scope>NUCLEOTIDE SEQUENCE</scope>
    <source>
        <strain evidence="4">Ex8</strain>
    </source>
</reference>
<feature type="compositionally biased region" description="Low complexity" evidence="1">
    <location>
        <begin position="561"/>
        <end position="578"/>
    </location>
</feature>
<organism evidence="4 5">
    <name type="scientific">Exophiala dermatitidis</name>
    <name type="common">Black yeast-like fungus</name>
    <name type="synonym">Wangiella dermatitidis</name>
    <dbReference type="NCBI Taxonomy" id="5970"/>
    <lineage>
        <taxon>Eukaryota</taxon>
        <taxon>Fungi</taxon>
        <taxon>Dikarya</taxon>
        <taxon>Ascomycota</taxon>
        <taxon>Pezizomycotina</taxon>
        <taxon>Eurotiomycetes</taxon>
        <taxon>Chaetothyriomycetidae</taxon>
        <taxon>Chaetothyriales</taxon>
        <taxon>Herpotrichiellaceae</taxon>
        <taxon>Exophiala</taxon>
    </lineage>
</organism>
<keyword evidence="2" id="KW-0732">Signal</keyword>
<gene>
    <name evidence="4" type="ORF">HRR80_009371</name>
</gene>
<feature type="region of interest" description="Disordered" evidence="1">
    <location>
        <begin position="548"/>
        <end position="587"/>
    </location>
</feature>
<dbReference type="EMBL" id="JAJGCB010000035">
    <property type="protein sequence ID" value="KAJ8986555.1"/>
    <property type="molecule type" value="Genomic_DNA"/>
</dbReference>
<dbReference type="InterPro" id="IPR013780">
    <property type="entry name" value="Glyco_hydro_b"/>
</dbReference>
<name>A0AAN6EJZ2_EXODE</name>
<dbReference type="Gene3D" id="2.60.40.1180">
    <property type="entry name" value="Golgi alpha-mannosidase II"/>
    <property type="match status" value="1"/>
</dbReference>
<feature type="signal peptide" evidence="2">
    <location>
        <begin position="1"/>
        <end position="21"/>
    </location>
</feature>
<dbReference type="InterPro" id="IPR017853">
    <property type="entry name" value="GH"/>
</dbReference>
<sequence>MSFRSLPLVGACFIAFQVATAQNTVSLAITAQPTSGASGIISPSFAGFGIESSNLFSFTGGSKQNELTQNLLANLANYTGTPPHLRIGGNTQDYFVYNASQNDYACEKNQHSVGQGVYASDSMVIGPRFFEVINRFPSNTPITFGLNLAYEEDDYIDQITTMASQAVDRLTDVNLVSFEIGNEPDLYLENGFRTGSWGGQAYTQQWLDRASAVWQQVLKPKGLQSNFFEPGATASTIGTTFQIQDLDSSGITVKANDSSNSYVASWNQHDYYYYVGVSTYPLTQYHFMTLSTTNDQFAAWEEQITQAENTGYPYALREMGVVGPIGMEDMTDVFGAALWSLNFLFYAASLNISSVQMHMTDNSNASAWQPIEYYGNQPFVRPNYYAFAAFDQTIGPTCQAQVGGYVLHNMSDPYGGRIAAYSVYQDSKLSSIVLINANPVNVSESDKPSLTFELTLPTEFAGKDLYLAYLTNDGADAKHGTTWNGISYEKSGDGTPTRVNDTVEAITIGHGGLVNVTVRDSQAVIANIGTPVGQQDPNHSACQALASKTPDAKPVSTPVGTSTANSASSTHTNAATRTVSSAKSSNTNGVSSLPAMFLGSLVSAAFTGICVLLL</sequence>